<dbReference type="SUPFAM" id="SSF57850">
    <property type="entry name" value="RING/U-box"/>
    <property type="match status" value="1"/>
</dbReference>
<keyword evidence="2" id="KW-0808">Transferase</keyword>
<dbReference type="EMBL" id="GGEC01032228">
    <property type="protein sequence ID" value="MBX12712.1"/>
    <property type="molecule type" value="Transcribed_RNA"/>
</dbReference>
<dbReference type="Gene3D" id="3.30.40.10">
    <property type="entry name" value="Zinc/RING finger domain, C3HC4 (zinc finger)"/>
    <property type="match status" value="1"/>
</dbReference>
<dbReference type="Pfam" id="PF04564">
    <property type="entry name" value="U-box"/>
    <property type="match status" value="1"/>
</dbReference>
<comment type="pathway">
    <text evidence="1">Protein modification; protein ubiquitination.</text>
</comment>
<name>A0A2P2L417_RHIMU</name>
<evidence type="ECO:0000256" key="2">
    <source>
        <dbReference type="ARBA" id="ARBA00022679"/>
    </source>
</evidence>
<protein>
    <submittedName>
        <fullName evidence="4">Spotted leaf protein</fullName>
    </submittedName>
</protein>
<sequence length="99" mass="11273">MAKTGVFDSDPTVMARAMELKKELQKLVKTILDDDDYRVETVDQAKEALCALKELKMKNRSLSLKTRDLMSCPEEFKCPLSKELMRDPVILCTGQVSFD</sequence>
<dbReference type="GO" id="GO:0004842">
    <property type="term" value="F:ubiquitin-protein transferase activity"/>
    <property type="evidence" value="ECO:0007669"/>
    <property type="project" value="InterPro"/>
</dbReference>
<accession>A0A2P2L417</accession>
<evidence type="ECO:0000256" key="1">
    <source>
        <dbReference type="ARBA" id="ARBA00004906"/>
    </source>
</evidence>
<dbReference type="AlphaFoldDB" id="A0A2P2L417"/>
<dbReference type="InterPro" id="IPR003613">
    <property type="entry name" value="Ubox_domain"/>
</dbReference>
<feature type="domain" description="U-box" evidence="3">
    <location>
        <begin position="71"/>
        <end position="99"/>
    </location>
</feature>
<dbReference type="UniPathway" id="UPA00143"/>
<evidence type="ECO:0000259" key="3">
    <source>
        <dbReference type="PROSITE" id="PS51698"/>
    </source>
</evidence>
<dbReference type="GO" id="GO:0016567">
    <property type="term" value="P:protein ubiquitination"/>
    <property type="evidence" value="ECO:0007669"/>
    <property type="project" value="UniProtKB-UniPathway"/>
</dbReference>
<evidence type="ECO:0000313" key="4">
    <source>
        <dbReference type="EMBL" id="MBX12712.1"/>
    </source>
</evidence>
<proteinExistence type="predicted"/>
<dbReference type="InterPro" id="IPR013083">
    <property type="entry name" value="Znf_RING/FYVE/PHD"/>
</dbReference>
<dbReference type="PROSITE" id="PS51698">
    <property type="entry name" value="U_BOX"/>
    <property type="match status" value="1"/>
</dbReference>
<reference evidence="4" key="1">
    <citation type="submission" date="2018-02" db="EMBL/GenBank/DDBJ databases">
        <title>Rhizophora mucronata_Transcriptome.</title>
        <authorList>
            <person name="Meera S.P."/>
            <person name="Sreeshan A."/>
            <person name="Augustine A."/>
        </authorList>
    </citation>
    <scope>NUCLEOTIDE SEQUENCE</scope>
    <source>
        <tissue evidence="4">Leaf</tissue>
    </source>
</reference>
<organism evidence="4">
    <name type="scientific">Rhizophora mucronata</name>
    <name type="common">Asiatic mangrove</name>
    <dbReference type="NCBI Taxonomy" id="61149"/>
    <lineage>
        <taxon>Eukaryota</taxon>
        <taxon>Viridiplantae</taxon>
        <taxon>Streptophyta</taxon>
        <taxon>Embryophyta</taxon>
        <taxon>Tracheophyta</taxon>
        <taxon>Spermatophyta</taxon>
        <taxon>Magnoliopsida</taxon>
        <taxon>eudicotyledons</taxon>
        <taxon>Gunneridae</taxon>
        <taxon>Pentapetalae</taxon>
        <taxon>rosids</taxon>
        <taxon>fabids</taxon>
        <taxon>Malpighiales</taxon>
        <taxon>Rhizophoraceae</taxon>
        <taxon>Rhizophora</taxon>
    </lineage>
</organism>